<dbReference type="SUPFAM" id="SSF57362">
    <property type="entry name" value="BPTI-like"/>
    <property type="match status" value="1"/>
</dbReference>
<gene>
    <name evidence="2" type="primary">LOC114348770</name>
</gene>
<accession>A0A6P7GZ96</accession>
<sequence>MKFISLLFLVAAVSARLPSRDSLARSEDSDFTDADCLLPHETDCQGLDLEDTYIAWKWYEVEHRCVQAVSHNSCTPTKNNFGSYKECRHTTRPVCPYLLQNRR</sequence>
<dbReference type="AlphaFoldDB" id="A0A6P7GZ96"/>
<dbReference type="RefSeq" id="XP_028155061.1">
    <property type="nucleotide sequence ID" value="XM_028299260.1"/>
</dbReference>
<name>A0A6P7GZ96_DIAVI</name>
<keyword evidence="1" id="KW-0732">Signal</keyword>
<dbReference type="InterPro" id="IPR036880">
    <property type="entry name" value="Kunitz_BPTI_sf"/>
</dbReference>
<evidence type="ECO:0000256" key="1">
    <source>
        <dbReference type="SAM" id="SignalP"/>
    </source>
</evidence>
<evidence type="ECO:0000313" key="2">
    <source>
        <dbReference type="RefSeq" id="XP_028155061.1"/>
    </source>
</evidence>
<dbReference type="Gene3D" id="4.10.410.10">
    <property type="entry name" value="Pancreatic trypsin inhibitor Kunitz domain"/>
    <property type="match status" value="1"/>
</dbReference>
<reference evidence="2" key="1">
    <citation type="submission" date="2025-08" db="UniProtKB">
        <authorList>
            <consortium name="RefSeq"/>
        </authorList>
    </citation>
    <scope>IDENTIFICATION</scope>
    <source>
        <tissue evidence="2">Whole insect</tissue>
    </source>
</reference>
<feature type="chain" id="PRO_5027655318" evidence="1">
    <location>
        <begin position="16"/>
        <end position="103"/>
    </location>
</feature>
<dbReference type="InParanoid" id="A0A6P7GZ96"/>
<dbReference type="GO" id="GO:0004867">
    <property type="term" value="F:serine-type endopeptidase inhibitor activity"/>
    <property type="evidence" value="ECO:0007669"/>
    <property type="project" value="InterPro"/>
</dbReference>
<feature type="signal peptide" evidence="1">
    <location>
        <begin position="1"/>
        <end position="15"/>
    </location>
</feature>
<organism evidence="2">
    <name type="scientific">Diabrotica virgifera virgifera</name>
    <name type="common">western corn rootworm</name>
    <dbReference type="NCBI Taxonomy" id="50390"/>
    <lineage>
        <taxon>Eukaryota</taxon>
        <taxon>Metazoa</taxon>
        <taxon>Ecdysozoa</taxon>
        <taxon>Arthropoda</taxon>
        <taxon>Hexapoda</taxon>
        <taxon>Insecta</taxon>
        <taxon>Pterygota</taxon>
        <taxon>Neoptera</taxon>
        <taxon>Endopterygota</taxon>
        <taxon>Coleoptera</taxon>
        <taxon>Polyphaga</taxon>
        <taxon>Cucujiformia</taxon>
        <taxon>Chrysomeloidea</taxon>
        <taxon>Chrysomelidae</taxon>
        <taxon>Galerucinae</taxon>
        <taxon>Diabroticina</taxon>
        <taxon>Diabroticites</taxon>
        <taxon>Diabrotica</taxon>
    </lineage>
</organism>
<proteinExistence type="predicted"/>
<protein>
    <submittedName>
        <fullName evidence="2">Uncharacterized protein LOC114348770</fullName>
    </submittedName>
</protein>